<proteinExistence type="evidence at transcript level"/>
<reference evidence="1" key="2">
    <citation type="journal article" date="2000" name="Genome Res.">
        <title>Normalization and subtraction of cap-trapper-selected cDNAs to prepare full-length cDNA libraries for rapid discovery of new genes.</title>
        <authorList>
            <person name="Carninci P."/>
            <person name="Shibata Y."/>
            <person name="Hayatsu N."/>
            <person name="Sugahara Y."/>
            <person name="Shibata K."/>
            <person name="Itoh M."/>
            <person name="Konno H."/>
            <person name="Okazaki Y."/>
            <person name="Muramatsu M."/>
            <person name="Hayashizaki Y."/>
        </authorList>
    </citation>
    <scope>NUCLEOTIDE SEQUENCE</scope>
    <source>
        <strain evidence="1">C57BL/6J</strain>
        <tissue evidence="1">Olfactory brain</tissue>
    </source>
</reference>
<dbReference type="MGI" id="MGI:1913324">
    <property type="gene designation" value="Tmem167"/>
</dbReference>
<evidence type="ECO:0000313" key="1">
    <source>
        <dbReference type="EMBL" id="BAC35822.1"/>
    </source>
</evidence>
<sequence>MVLNKCRVILFNYFNHRLSFSEIHFNVSSRNRKKKNDNPGIILQSLRDYYDLSQRPEINLEFRIIFRTIKEWKFISLKTQELGSSLFPFPFIGKLHLITCIQQICQAPLRSK</sequence>
<dbReference type="EMBL" id="AK054552">
    <property type="protein sequence ID" value="BAC35822.1"/>
    <property type="molecule type" value="mRNA"/>
</dbReference>
<evidence type="ECO:0000313" key="2">
    <source>
        <dbReference type="MGI" id="MGI:1913324"/>
    </source>
</evidence>
<reference evidence="1" key="1">
    <citation type="journal article" date="1999" name="Methods Enzymol.">
        <title>High-efficiency full-length cDNA cloning.</title>
        <authorList>
            <person name="Carninci P."/>
            <person name="Hayashizaki Y."/>
        </authorList>
    </citation>
    <scope>NUCLEOTIDE SEQUENCE</scope>
    <source>
        <strain evidence="1">C57BL/6J</strain>
        <tissue evidence="1">Olfactory brain</tissue>
    </source>
</reference>
<reference evidence="1" key="6">
    <citation type="journal article" date="2002" name="Nature">
        <title>Analysis of the mouse transcriptome based on functional annotation of 60,770 full-length cDNAs.</title>
        <authorList>
            <consortium name="The FANTOM Consortium and the RIKEN Genome Exploration Research Group Phase I and II Team"/>
        </authorList>
    </citation>
    <scope>NUCLEOTIDE SEQUENCE</scope>
    <source>
        <strain evidence="1">C57BL/6J</strain>
        <tissue evidence="1">Olfactory brain</tissue>
    </source>
</reference>
<reference evidence="1" key="5">
    <citation type="submission" date="2001-07" db="EMBL/GenBank/DDBJ databases">
        <authorList>
            <person name="Adachi J."/>
            <person name="Aizawa K."/>
            <person name="Akimura T."/>
            <person name="Arakawa T."/>
            <person name="Bono H."/>
            <person name="Carninci P."/>
            <person name="Fukuda S."/>
            <person name="Furuno M."/>
            <person name="Hanagaki T."/>
            <person name="Hara A."/>
            <person name="Hashizume W."/>
            <person name="Hayashida K."/>
            <person name="Hayatsu N."/>
            <person name="Hiramoto K."/>
            <person name="Hiraoka T."/>
            <person name="Hirozane T."/>
            <person name="Hori F."/>
            <person name="Imotani K."/>
            <person name="Ishii Y."/>
            <person name="Itoh M."/>
            <person name="Kagawa I."/>
            <person name="Kasukawa T."/>
            <person name="Katoh H."/>
            <person name="Kawai J."/>
            <person name="Kojima Y."/>
            <person name="Kondo S."/>
            <person name="Konno H."/>
            <person name="Kouda M."/>
            <person name="Koya S."/>
            <person name="Kurihara C."/>
            <person name="Matsuyama T."/>
            <person name="Miyazaki A."/>
            <person name="Murata M."/>
            <person name="Nakamura M."/>
            <person name="Nishi K."/>
            <person name="Nomura K."/>
            <person name="Numazaki R."/>
            <person name="Ohno M."/>
            <person name="Ohsato N."/>
            <person name="Okazaki Y."/>
            <person name="Saito R."/>
            <person name="Saitoh H."/>
            <person name="Sakai C."/>
            <person name="Sakai K."/>
            <person name="Sakazume N."/>
            <person name="Sano H."/>
            <person name="Sasaki D."/>
            <person name="Shibata K."/>
            <person name="Shinagawa A."/>
            <person name="Shiraki T."/>
            <person name="Sogabe Y."/>
            <person name="Tagami M."/>
            <person name="Tagawa A."/>
            <person name="Takahashi F."/>
            <person name="Takaku-Akahira S."/>
            <person name="Takeda Y."/>
            <person name="Tanaka T."/>
            <person name="Tomaru A."/>
            <person name="Toya T."/>
            <person name="Yasunishi A."/>
            <person name="Muramatsu M."/>
            <person name="Hayashizaki Y."/>
        </authorList>
    </citation>
    <scope>NUCLEOTIDE SEQUENCE</scope>
    <source>
        <strain evidence="1">C57BL/6J</strain>
        <tissue evidence="1">Olfactory brain</tissue>
    </source>
</reference>
<reference evidence="1" key="3">
    <citation type="journal article" date="2000" name="Genome Res.">
        <title>RIKEN integrated sequence analysis (RISA) system--384-format sequencing pipeline with 384 multicapillary sequencer.</title>
        <authorList>
            <person name="Shibata K."/>
            <person name="Itoh M."/>
            <person name="Aizawa K."/>
            <person name="Nagaoka S."/>
            <person name="Sasaki N."/>
            <person name="Carninci P."/>
            <person name="Konno H."/>
            <person name="Akiyama J."/>
            <person name="Nishi K."/>
            <person name="Kitsunai T."/>
            <person name="Tashiro H."/>
            <person name="Itoh M."/>
            <person name="Sumi N."/>
            <person name="Ishii Y."/>
            <person name="Nakamura S."/>
            <person name="Hazama M."/>
            <person name="Nishine T."/>
            <person name="Harada A."/>
            <person name="Yamamoto R."/>
            <person name="Matsumoto H."/>
            <person name="Sakaguchi S."/>
            <person name="Ikegami T."/>
            <person name="Kashiwagi K."/>
            <person name="Fujiwake S."/>
            <person name="Inoue K."/>
            <person name="Togawa Y."/>
            <person name="Izawa M."/>
            <person name="Ohara E."/>
            <person name="Watahiki M."/>
            <person name="Yoneda Y."/>
            <person name="Ishikawa T."/>
            <person name="Ozawa K."/>
            <person name="Tanaka T."/>
            <person name="Matsuura S."/>
            <person name="Kawai J."/>
            <person name="Okazaki Y."/>
            <person name="Muramatsu M."/>
            <person name="Inoue Y."/>
            <person name="Kira A."/>
            <person name="Hayashizaki Y."/>
        </authorList>
    </citation>
    <scope>NUCLEOTIDE SEQUENCE</scope>
    <source>
        <strain evidence="1">C57BL/6J</strain>
        <tissue evidence="1">Olfactory brain</tissue>
    </source>
</reference>
<name>Q8C6I8_MOUSE</name>
<reference evidence="1" key="8">
    <citation type="journal article" date="2005" name="Science">
        <title>Antisense Transcription in the Mammalian Transcriptome.</title>
        <authorList>
            <consortium name="RIKEN Genome Exploration Research Group and Genome Science Group (Genome Network Project Core Group) and the FANTOM Consortium"/>
        </authorList>
    </citation>
    <scope>NUCLEOTIDE SEQUENCE</scope>
    <source>
        <strain evidence="1">C57BL/6J</strain>
        <tissue evidence="1">Olfactory brain</tissue>
    </source>
</reference>
<dbReference type="AlphaFoldDB" id="Q8C6I8"/>
<accession>Q8C6I8</accession>
<protein>
    <submittedName>
        <fullName evidence="1">Uncharacterized protein</fullName>
    </submittedName>
</protein>
<dbReference type="AGR" id="MGI:1913324"/>
<organism evidence="1">
    <name type="scientific">Mus musculus</name>
    <name type="common">Mouse</name>
    <dbReference type="NCBI Taxonomy" id="10090"/>
    <lineage>
        <taxon>Eukaryota</taxon>
        <taxon>Metazoa</taxon>
        <taxon>Chordata</taxon>
        <taxon>Craniata</taxon>
        <taxon>Vertebrata</taxon>
        <taxon>Euteleostomi</taxon>
        <taxon>Mammalia</taxon>
        <taxon>Eutheria</taxon>
        <taxon>Euarchontoglires</taxon>
        <taxon>Glires</taxon>
        <taxon>Rodentia</taxon>
        <taxon>Myomorpha</taxon>
        <taxon>Muroidea</taxon>
        <taxon>Muridae</taxon>
        <taxon>Murinae</taxon>
        <taxon>Mus</taxon>
        <taxon>Mus</taxon>
    </lineage>
</organism>
<gene>
    <name evidence="2" type="primary">Tmem167</name>
</gene>
<reference evidence="1" key="7">
    <citation type="journal article" date="2005" name="Science">
        <title>The Transcriptional Landscape of the Mammalian Genome.</title>
        <authorList>
            <consortium name="The FANTOM Consortium"/>
            <consortium name="Riken Genome Exploration Research Group and Genome Science Group (Genome Network Project Core Group)"/>
        </authorList>
    </citation>
    <scope>NUCLEOTIDE SEQUENCE</scope>
    <source>
        <strain evidence="1">C57BL/6J</strain>
        <tissue evidence="1">Olfactory brain</tissue>
    </source>
</reference>
<reference evidence="1" key="4">
    <citation type="journal article" date="2001" name="Nature">
        <title>Functional annotation of a full-length mouse cDNA collection.</title>
        <authorList>
            <consortium name="The RIKEN Genome Exploration Research Group Phase II Team and the FANTOM Consortium"/>
        </authorList>
    </citation>
    <scope>NUCLEOTIDE SEQUENCE</scope>
    <source>
        <strain evidence="1">C57BL/6J</strain>
        <tissue evidence="1">Olfactory brain</tissue>
    </source>
</reference>